<dbReference type="AlphaFoldDB" id="A0A0C2R5A2"/>
<gene>
    <name evidence="1" type="ORF">KP78_29740</name>
</gene>
<dbReference type="InterPro" id="IPR042088">
    <property type="entry name" value="OligoPept_F_C"/>
</dbReference>
<dbReference type="EMBL" id="JXRP01000018">
    <property type="protein sequence ID" value="KIL45430.1"/>
    <property type="molecule type" value="Genomic_DNA"/>
</dbReference>
<keyword evidence="2" id="KW-1185">Reference proteome</keyword>
<reference evidence="1 2" key="1">
    <citation type="submission" date="2015-01" db="EMBL/GenBank/DDBJ databases">
        <title>Genome sequencing of Jeotgalibacillus soli.</title>
        <authorList>
            <person name="Goh K.M."/>
            <person name="Chan K.-G."/>
            <person name="Yaakop A.S."/>
            <person name="Ee R."/>
            <person name="Gan H.M."/>
            <person name="Chan C.S."/>
        </authorList>
    </citation>
    <scope>NUCLEOTIDE SEQUENCE [LARGE SCALE GENOMIC DNA]</scope>
    <source>
        <strain evidence="1 2">P9</strain>
    </source>
</reference>
<protein>
    <submittedName>
        <fullName evidence="1">Oligoendopeptidase F</fullName>
    </submittedName>
</protein>
<proteinExistence type="predicted"/>
<dbReference type="Proteomes" id="UP000031938">
    <property type="component" value="Unassembled WGS sequence"/>
</dbReference>
<organism evidence="1 2">
    <name type="scientific">Jeotgalibacillus soli</name>
    <dbReference type="NCBI Taxonomy" id="889306"/>
    <lineage>
        <taxon>Bacteria</taxon>
        <taxon>Bacillati</taxon>
        <taxon>Bacillota</taxon>
        <taxon>Bacilli</taxon>
        <taxon>Bacillales</taxon>
        <taxon>Caryophanaceae</taxon>
        <taxon>Jeotgalibacillus</taxon>
    </lineage>
</organism>
<dbReference type="STRING" id="889306.KP78_29740"/>
<comment type="caution">
    <text evidence="1">The sequence shown here is derived from an EMBL/GenBank/DDBJ whole genome shotgun (WGS) entry which is preliminary data.</text>
</comment>
<evidence type="ECO:0000313" key="1">
    <source>
        <dbReference type="EMBL" id="KIL45430.1"/>
    </source>
</evidence>
<accession>A0A0C2R5A2</accession>
<dbReference type="Gene3D" id="1.10.1370.20">
    <property type="entry name" value="Oligoendopeptidase f, C-terminal domain"/>
    <property type="match status" value="1"/>
</dbReference>
<dbReference type="SUPFAM" id="SSF55486">
    <property type="entry name" value="Metalloproteases ('zincins'), catalytic domain"/>
    <property type="match status" value="1"/>
</dbReference>
<dbReference type="PATRIC" id="fig|889306.3.peg.2986"/>
<evidence type="ECO:0000313" key="2">
    <source>
        <dbReference type="Proteomes" id="UP000031938"/>
    </source>
</evidence>
<sequence length="51" mass="5662">MEVLKEGGTKSPLELMKLARVDLSTSKPIQKAAAFIGELVDELEKSYECTY</sequence>
<name>A0A0C2R5A2_9BACL</name>